<comment type="similarity">
    <text evidence="1 2">Belongs to the BioY family.</text>
</comment>
<proteinExistence type="inferred from homology"/>
<gene>
    <name evidence="4" type="primary">bioY</name>
    <name evidence="4" type="ORF">AOLFYP35_00664</name>
</gene>
<evidence type="ECO:0000256" key="3">
    <source>
        <dbReference type="SAM" id="Phobius"/>
    </source>
</evidence>
<keyword evidence="2" id="KW-0813">Transport</keyword>
<sequence>MTTPLASSTFSPVLADHFGSASLRRDALAVLAGAGLVGILAQVAIPMWPVPITGQTLGVLLVGAILGSRRGALSLASYLVLGLAGVPWFSSASGGIAALAKPSFGFIIGFIPAAWLIGKLSERAWDRRLWLSLAAFGGATLVPFLVGIPYMWLVVRMGGVSMSFAQTMNAGFTPFIVGGIIKAIAGAAVIGSLWKAVGRVGLDR</sequence>
<feature type="transmembrane region" description="Helical" evidence="3">
    <location>
        <begin position="96"/>
        <end position="117"/>
    </location>
</feature>
<dbReference type="PANTHER" id="PTHR34295:SF1">
    <property type="entry name" value="BIOTIN TRANSPORTER BIOY"/>
    <property type="match status" value="1"/>
</dbReference>
<organism evidence="4">
    <name type="scientific">Schaalia odontolytica</name>
    <dbReference type="NCBI Taxonomy" id="1660"/>
    <lineage>
        <taxon>Bacteria</taxon>
        <taxon>Bacillati</taxon>
        <taxon>Actinomycetota</taxon>
        <taxon>Actinomycetes</taxon>
        <taxon>Actinomycetales</taxon>
        <taxon>Actinomycetaceae</taxon>
        <taxon>Schaalia</taxon>
    </lineage>
</organism>
<feature type="transmembrane region" description="Helical" evidence="3">
    <location>
        <begin position="71"/>
        <end position="90"/>
    </location>
</feature>
<comment type="subcellular location">
    <subcellularLocation>
        <location evidence="2">Cell membrane</location>
        <topology evidence="2">Multi-pass membrane protein</topology>
    </subcellularLocation>
</comment>
<keyword evidence="2" id="KW-1003">Cell membrane</keyword>
<evidence type="ECO:0000256" key="2">
    <source>
        <dbReference type="PIRNR" id="PIRNR016661"/>
    </source>
</evidence>
<keyword evidence="3" id="KW-1133">Transmembrane helix</keyword>
<name>A0A6N2S782_9ACTO</name>
<reference evidence="4" key="1">
    <citation type="submission" date="2019-11" db="EMBL/GenBank/DDBJ databases">
        <authorList>
            <person name="Feng L."/>
        </authorList>
    </citation>
    <scope>NUCLEOTIDE SEQUENCE</scope>
    <source>
        <strain evidence="4">AodontolyticusLFYP35</strain>
    </source>
</reference>
<feature type="transmembrane region" description="Helical" evidence="3">
    <location>
        <begin position="172"/>
        <end position="194"/>
    </location>
</feature>
<keyword evidence="2 3" id="KW-0472">Membrane</keyword>
<evidence type="ECO:0000313" key="4">
    <source>
        <dbReference type="EMBL" id="VYS87705.1"/>
    </source>
</evidence>
<dbReference type="GO" id="GO:0015225">
    <property type="term" value="F:biotin transmembrane transporter activity"/>
    <property type="evidence" value="ECO:0007669"/>
    <property type="project" value="UniProtKB-UniRule"/>
</dbReference>
<feature type="transmembrane region" description="Helical" evidence="3">
    <location>
        <begin position="129"/>
        <end position="152"/>
    </location>
</feature>
<dbReference type="Gene3D" id="1.10.1760.20">
    <property type="match status" value="1"/>
</dbReference>
<dbReference type="EMBL" id="CACRSM010000002">
    <property type="protein sequence ID" value="VYS87705.1"/>
    <property type="molecule type" value="Genomic_DNA"/>
</dbReference>
<dbReference type="Pfam" id="PF02632">
    <property type="entry name" value="BioY"/>
    <property type="match status" value="1"/>
</dbReference>
<evidence type="ECO:0000256" key="1">
    <source>
        <dbReference type="ARBA" id="ARBA00010692"/>
    </source>
</evidence>
<accession>A0A6N2S782</accession>
<protein>
    <recommendedName>
        <fullName evidence="2">Biotin transporter</fullName>
    </recommendedName>
</protein>
<dbReference type="AlphaFoldDB" id="A0A6N2S782"/>
<dbReference type="PIRSF" id="PIRSF016661">
    <property type="entry name" value="BioY"/>
    <property type="match status" value="1"/>
</dbReference>
<dbReference type="PANTHER" id="PTHR34295">
    <property type="entry name" value="BIOTIN TRANSPORTER BIOY"/>
    <property type="match status" value="1"/>
</dbReference>
<dbReference type="InterPro" id="IPR003784">
    <property type="entry name" value="BioY"/>
</dbReference>
<feature type="transmembrane region" description="Helical" evidence="3">
    <location>
        <begin position="27"/>
        <end position="50"/>
    </location>
</feature>
<keyword evidence="3" id="KW-0812">Transmembrane</keyword>
<dbReference type="GO" id="GO:0005886">
    <property type="term" value="C:plasma membrane"/>
    <property type="evidence" value="ECO:0007669"/>
    <property type="project" value="UniProtKB-SubCell"/>
</dbReference>